<evidence type="ECO:0000313" key="2">
    <source>
        <dbReference type="EMBL" id="QDU86102.1"/>
    </source>
</evidence>
<feature type="coiled-coil region" evidence="1">
    <location>
        <begin position="49"/>
        <end position="94"/>
    </location>
</feature>
<keyword evidence="1" id="KW-0175">Coiled coil</keyword>
<sequence length="300" mass="34369">MCILKTAFRTLVIGGLALGVLAGGSMLFAGPDRTAAMFHHSREFVNSAIDAQIDDTTAMREKLRNLEREYPQRISQVSGDLAEIREQMRQLDREHRVSARVVELTGQEVARLENQLTDVDSQLTNVPASTYTSGSSMLAVRRDTLRREAQRVHQTRVVYQQRADQAITDLGYLEKQAQRLEEALTQLENERTQFQSQLMQLERQIDAIDRNERMIEMMEKRQRTLDEVSRYDAFSMDHVTSKLSEIRSRQEAELDMLTTSQGATDWEDAARFDLDRQSTGASYELEFGADQFQLSPVTRN</sequence>
<keyword evidence="3" id="KW-1185">Reference proteome</keyword>
<feature type="coiled-coil region" evidence="1">
    <location>
        <begin position="163"/>
        <end position="221"/>
    </location>
</feature>
<proteinExistence type="predicted"/>
<dbReference type="Proteomes" id="UP000319342">
    <property type="component" value="Chromosome"/>
</dbReference>
<gene>
    <name evidence="2" type="primary">smc_4</name>
    <name evidence="2" type="ORF">Pla163_32510</name>
</gene>
<evidence type="ECO:0000256" key="1">
    <source>
        <dbReference type="SAM" id="Coils"/>
    </source>
</evidence>
<dbReference type="RefSeq" id="WP_145190722.1">
    <property type="nucleotide sequence ID" value="NZ_CP036290.1"/>
</dbReference>
<name>A0A518D3P4_9BACT</name>
<accession>A0A518D3P4</accession>
<protein>
    <submittedName>
        <fullName evidence="2">Chromosome partition protein Smc</fullName>
    </submittedName>
</protein>
<reference evidence="2 3" key="1">
    <citation type="submission" date="2019-02" db="EMBL/GenBank/DDBJ databases">
        <title>Deep-cultivation of Planctomycetes and their phenomic and genomic characterization uncovers novel biology.</title>
        <authorList>
            <person name="Wiegand S."/>
            <person name="Jogler M."/>
            <person name="Boedeker C."/>
            <person name="Pinto D."/>
            <person name="Vollmers J."/>
            <person name="Rivas-Marin E."/>
            <person name="Kohn T."/>
            <person name="Peeters S.H."/>
            <person name="Heuer A."/>
            <person name="Rast P."/>
            <person name="Oberbeckmann S."/>
            <person name="Bunk B."/>
            <person name="Jeske O."/>
            <person name="Meyerdierks A."/>
            <person name="Storesund J.E."/>
            <person name="Kallscheuer N."/>
            <person name="Luecker S."/>
            <person name="Lage O.M."/>
            <person name="Pohl T."/>
            <person name="Merkel B.J."/>
            <person name="Hornburger P."/>
            <person name="Mueller R.-W."/>
            <person name="Bruemmer F."/>
            <person name="Labrenz M."/>
            <person name="Spormann A.M."/>
            <person name="Op den Camp H."/>
            <person name="Overmann J."/>
            <person name="Amann R."/>
            <person name="Jetten M.S.M."/>
            <person name="Mascher T."/>
            <person name="Medema M.H."/>
            <person name="Devos D.P."/>
            <person name="Kaster A.-K."/>
            <person name="Ovreas L."/>
            <person name="Rohde M."/>
            <person name="Galperin M.Y."/>
            <person name="Jogler C."/>
        </authorList>
    </citation>
    <scope>NUCLEOTIDE SEQUENCE [LARGE SCALE GENOMIC DNA]</scope>
    <source>
        <strain evidence="2 3">Pla163</strain>
    </source>
</reference>
<dbReference type="OrthoDB" id="3078723at2"/>
<organism evidence="2 3">
    <name type="scientific">Rohdeia mirabilis</name>
    <dbReference type="NCBI Taxonomy" id="2528008"/>
    <lineage>
        <taxon>Bacteria</taxon>
        <taxon>Pseudomonadati</taxon>
        <taxon>Planctomycetota</taxon>
        <taxon>Planctomycetia</taxon>
        <taxon>Planctomycetia incertae sedis</taxon>
        <taxon>Rohdeia</taxon>
    </lineage>
</organism>
<dbReference type="EMBL" id="CP036290">
    <property type="protein sequence ID" value="QDU86102.1"/>
    <property type="molecule type" value="Genomic_DNA"/>
</dbReference>
<dbReference type="AlphaFoldDB" id="A0A518D3P4"/>
<dbReference type="SUPFAM" id="SSF46579">
    <property type="entry name" value="Prefoldin"/>
    <property type="match status" value="1"/>
</dbReference>
<evidence type="ECO:0000313" key="3">
    <source>
        <dbReference type="Proteomes" id="UP000319342"/>
    </source>
</evidence>